<reference evidence="2 3" key="1">
    <citation type="journal article" date="2020" name="Elife">
        <title>Loss of centromere function drives karyotype evolution in closely related Malassezia species.</title>
        <authorList>
            <person name="Sankaranarayanan S.R."/>
            <person name="Ianiri G."/>
            <person name="Coelho M.A."/>
            <person name="Reza M.H."/>
            <person name="Thimmappa B.C."/>
            <person name="Ganguly P."/>
            <person name="Vadnala R.N."/>
            <person name="Sun S."/>
            <person name="Siddharthan R."/>
            <person name="Tellgren-Roth C."/>
            <person name="Dawson T.L."/>
            <person name="Heitman J."/>
            <person name="Sanyal K."/>
        </authorList>
    </citation>
    <scope>NUCLEOTIDE SEQUENCE [LARGE SCALE GENOMIC DNA]</scope>
    <source>
        <strain evidence="2">CBS14141</strain>
    </source>
</reference>
<dbReference type="InterPro" id="IPR050069">
    <property type="entry name" value="Urease_subunit"/>
</dbReference>
<dbReference type="SUPFAM" id="SSF54111">
    <property type="entry name" value="Urease, gamma-subunit"/>
    <property type="match status" value="1"/>
</dbReference>
<keyword evidence="3" id="KW-1185">Reference proteome</keyword>
<evidence type="ECO:0000256" key="1">
    <source>
        <dbReference type="ARBA" id="ARBA00022801"/>
    </source>
</evidence>
<dbReference type="Pfam" id="PF00547">
    <property type="entry name" value="Urease_gamma"/>
    <property type="match status" value="1"/>
</dbReference>
<sequence length="95" mass="10497">MHLLPRERDKLALRTAGVLAQHRLARGIRLNAAEAIALLSTVLLERIRDGASSVSELMQYGKTLLGFRHVRPGVAHLLHEVMVEGTFRDGTFLGT</sequence>
<dbReference type="GO" id="GO:0009039">
    <property type="term" value="F:urease activity"/>
    <property type="evidence" value="ECO:0007669"/>
    <property type="project" value="UniProtKB-EC"/>
</dbReference>
<organism evidence="2 3">
    <name type="scientific">Malassezia furfur</name>
    <name type="common">Pityriasis versicolor infection agent</name>
    <name type="synonym">Pityrosporum furfur</name>
    <dbReference type="NCBI Taxonomy" id="55194"/>
    <lineage>
        <taxon>Eukaryota</taxon>
        <taxon>Fungi</taxon>
        <taxon>Dikarya</taxon>
        <taxon>Basidiomycota</taxon>
        <taxon>Ustilaginomycotina</taxon>
        <taxon>Malasseziomycetes</taxon>
        <taxon>Malasseziales</taxon>
        <taxon>Malasseziaceae</taxon>
        <taxon>Malassezia</taxon>
    </lineage>
</organism>
<proteinExistence type="predicted"/>
<evidence type="ECO:0000313" key="2">
    <source>
        <dbReference type="EMBL" id="WFD49538.1"/>
    </source>
</evidence>
<dbReference type="EC" id="3.5.1.5" evidence="2"/>
<dbReference type="PANTHER" id="PTHR33569:SF1">
    <property type="entry name" value="UREASE"/>
    <property type="match status" value="1"/>
</dbReference>
<accession>A0ABY8EVB0</accession>
<dbReference type="Gene3D" id="3.30.280.10">
    <property type="entry name" value="Urease, gamma-like subunit"/>
    <property type="match status" value="1"/>
</dbReference>
<evidence type="ECO:0000313" key="3">
    <source>
        <dbReference type="Proteomes" id="UP000818624"/>
    </source>
</evidence>
<dbReference type="InterPro" id="IPR002026">
    <property type="entry name" value="Urease_gamma/gamma-beta_su"/>
</dbReference>
<dbReference type="InterPro" id="IPR036463">
    <property type="entry name" value="Urease_gamma_sf"/>
</dbReference>
<dbReference type="EMBL" id="CP046238">
    <property type="protein sequence ID" value="WFD49538.1"/>
    <property type="molecule type" value="Genomic_DNA"/>
</dbReference>
<name>A0ABY8EVB0_MALFU</name>
<gene>
    <name evidence="2" type="primary">URE1_1</name>
    <name evidence="2" type="ORF">GLX27_004221</name>
</gene>
<protein>
    <submittedName>
        <fullName evidence="2">Urease</fullName>
        <ecNumber evidence="2">3.5.1.5</ecNumber>
    </submittedName>
</protein>
<dbReference type="Proteomes" id="UP000818624">
    <property type="component" value="Chromosome 5"/>
</dbReference>
<keyword evidence="1 2" id="KW-0378">Hydrolase</keyword>
<dbReference type="NCBIfam" id="TIGR00193">
    <property type="entry name" value="urease_gam"/>
    <property type="match status" value="1"/>
</dbReference>
<dbReference type="PANTHER" id="PTHR33569">
    <property type="entry name" value="UREASE"/>
    <property type="match status" value="1"/>
</dbReference>